<dbReference type="AlphaFoldDB" id="A0A4V3UUG2"/>
<accession>A0A4V3UUG2</accession>
<evidence type="ECO:0000313" key="3">
    <source>
        <dbReference type="Proteomes" id="UP000294599"/>
    </source>
</evidence>
<sequence>MIRFISYAGASRIPRHPFVRALALIGTTLAFILTAMLGAMLFLAALAVIAVIGLVVTGRMWWLRRQLRRGVRPEATWHTVGGRVIDGDFRVVDAGEPPRR</sequence>
<evidence type="ECO:0000256" key="1">
    <source>
        <dbReference type="SAM" id="Phobius"/>
    </source>
</evidence>
<proteinExistence type="predicted"/>
<dbReference type="RefSeq" id="WP_132577623.1">
    <property type="nucleotide sequence ID" value="NZ_JBHLWF010000032.1"/>
</dbReference>
<keyword evidence="1" id="KW-0812">Transmembrane</keyword>
<feature type="transmembrane region" description="Helical" evidence="1">
    <location>
        <begin position="43"/>
        <end position="62"/>
    </location>
</feature>
<evidence type="ECO:0000313" key="2">
    <source>
        <dbReference type="EMBL" id="TCS93518.1"/>
    </source>
</evidence>
<organism evidence="2 3">
    <name type="scientific">Pseudofulvimonas gallinarii</name>
    <dbReference type="NCBI Taxonomy" id="634155"/>
    <lineage>
        <taxon>Bacteria</taxon>
        <taxon>Pseudomonadati</taxon>
        <taxon>Pseudomonadota</taxon>
        <taxon>Gammaproteobacteria</taxon>
        <taxon>Lysobacterales</taxon>
        <taxon>Rhodanobacteraceae</taxon>
        <taxon>Pseudofulvimonas</taxon>
    </lineage>
</organism>
<comment type="caution">
    <text evidence="2">The sequence shown here is derived from an EMBL/GenBank/DDBJ whole genome shotgun (WGS) entry which is preliminary data.</text>
</comment>
<keyword evidence="1" id="KW-0472">Membrane</keyword>
<keyword evidence="3" id="KW-1185">Reference proteome</keyword>
<dbReference type="Proteomes" id="UP000294599">
    <property type="component" value="Unassembled WGS sequence"/>
</dbReference>
<reference evidence="2 3" key="1">
    <citation type="submission" date="2019-03" db="EMBL/GenBank/DDBJ databases">
        <title>Genomic Encyclopedia of Type Strains, Phase IV (KMG-IV): sequencing the most valuable type-strain genomes for metagenomic binning, comparative biology and taxonomic classification.</title>
        <authorList>
            <person name="Goeker M."/>
        </authorList>
    </citation>
    <scope>NUCLEOTIDE SEQUENCE [LARGE SCALE GENOMIC DNA]</scope>
    <source>
        <strain evidence="2 3">DSM 21944</strain>
    </source>
</reference>
<gene>
    <name evidence="2" type="ORF">EDC25_12714</name>
</gene>
<keyword evidence="1" id="KW-1133">Transmembrane helix</keyword>
<dbReference type="EMBL" id="SMAF01000027">
    <property type="protein sequence ID" value="TCS93518.1"/>
    <property type="molecule type" value="Genomic_DNA"/>
</dbReference>
<protein>
    <submittedName>
        <fullName evidence="2">Uncharacterized protein</fullName>
    </submittedName>
</protein>
<feature type="transmembrane region" description="Helical" evidence="1">
    <location>
        <begin position="21"/>
        <end position="37"/>
    </location>
</feature>
<name>A0A4V3UUG2_9GAMM</name>